<sequence>MAEIKTFKGTESSSDPFNVSYWKKRWEENETGFHRTEINPFLLRHIEIVTGQNLTPEPIGDIAQFQENSNKTWFVPLCGKTMDIPYLLSQGFRVFGLEAAKLAIEALDQEHSLCLVYNEETKLFTGADGLLQIYMGDLFTCPIEDFGPFDYVWDRGSFVALEYPFRSSYIELMKRALKKSDGSWYNFKYLLESFLYDKSIYEGPPRSVDDNDIEEFFKPWCSIKLIETDPLPPDNRVATVVGEEVFARIYFIQPPN</sequence>
<keyword evidence="2" id="KW-0808">Transferase</keyword>
<protein>
    <recommendedName>
        <fullName evidence="6">Thiopurine S-methyltransferase</fullName>
    </recommendedName>
</protein>
<dbReference type="Gene3D" id="3.40.50.150">
    <property type="entry name" value="Vaccinia Virus protein VP39"/>
    <property type="match status" value="1"/>
</dbReference>
<evidence type="ECO:0008006" key="6">
    <source>
        <dbReference type="Google" id="ProtNLM"/>
    </source>
</evidence>
<dbReference type="PANTHER" id="PTHR10259:SF11">
    <property type="entry name" value="THIOPURINE S-METHYLTRANSFERASE"/>
    <property type="match status" value="1"/>
</dbReference>
<dbReference type="PANTHER" id="PTHR10259">
    <property type="entry name" value="THIOPURINE S-METHYLTRANSFERASE"/>
    <property type="match status" value="1"/>
</dbReference>
<evidence type="ECO:0000256" key="2">
    <source>
        <dbReference type="ARBA" id="ARBA00022679"/>
    </source>
</evidence>
<evidence type="ECO:0000313" key="5">
    <source>
        <dbReference type="Proteomes" id="UP001642540"/>
    </source>
</evidence>
<dbReference type="Pfam" id="PF05724">
    <property type="entry name" value="TPMT"/>
    <property type="match status" value="1"/>
</dbReference>
<dbReference type="SUPFAM" id="SSF53335">
    <property type="entry name" value="S-adenosyl-L-methionine-dependent methyltransferases"/>
    <property type="match status" value="1"/>
</dbReference>
<evidence type="ECO:0000256" key="1">
    <source>
        <dbReference type="ARBA" id="ARBA00022603"/>
    </source>
</evidence>
<keyword evidence="1" id="KW-0489">Methyltransferase</keyword>
<proteinExistence type="predicted"/>
<name>A0ABP1S590_9HEXA</name>
<dbReference type="PROSITE" id="PS51585">
    <property type="entry name" value="SAM_MT_TPMT"/>
    <property type="match status" value="1"/>
</dbReference>
<dbReference type="Proteomes" id="UP001642540">
    <property type="component" value="Unassembled WGS sequence"/>
</dbReference>
<accession>A0ABP1S590</accession>
<evidence type="ECO:0000313" key="4">
    <source>
        <dbReference type="EMBL" id="CAL8143864.1"/>
    </source>
</evidence>
<keyword evidence="5" id="KW-1185">Reference proteome</keyword>
<evidence type="ECO:0000256" key="3">
    <source>
        <dbReference type="ARBA" id="ARBA00022691"/>
    </source>
</evidence>
<comment type="caution">
    <text evidence="4">The sequence shown here is derived from an EMBL/GenBank/DDBJ whole genome shotgun (WGS) entry which is preliminary data.</text>
</comment>
<dbReference type="InterPro" id="IPR008854">
    <property type="entry name" value="TPMT"/>
</dbReference>
<keyword evidence="3" id="KW-0949">S-adenosyl-L-methionine</keyword>
<organism evidence="4 5">
    <name type="scientific">Orchesella dallaii</name>
    <dbReference type="NCBI Taxonomy" id="48710"/>
    <lineage>
        <taxon>Eukaryota</taxon>
        <taxon>Metazoa</taxon>
        <taxon>Ecdysozoa</taxon>
        <taxon>Arthropoda</taxon>
        <taxon>Hexapoda</taxon>
        <taxon>Collembola</taxon>
        <taxon>Entomobryomorpha</taxon>
        <taxon>Entomobryoidea</taxon>
        <taxon>Orchesellidae</taxon>
        <taxon>Orchesellinae</taxon>
        <taxon>Orchesella</taxon>
    </lineage>
</organism>
<dbReference type="EMBL" id="CAXLJM020000160">
    <property type="protein sequence ID" value="CAL8143864.1"/>
    <property type="molecule type" value="Genomic_DNA"/>
</dbReference>
<gene>
    <name evidence="4" type="ORF">ODALV1_LOCUS29969</name>
</gene>
<reference evidence="4 5" key="1">
    <citation type="submission" date="2024-08" db="EMBL/GenBank/DDBJ databases">
        <authorList>
            <person name="Cucini C."/>
            <person name="Frati F."/>
        </authorList>
    </citation>
    <scope>NUCLEOTIDE SEQUENCE [LARGE SCALE GENOMIC DNA]</scope>
</reference>
<dbReference type="InterPro" id="IPR029063">
    <property type="entry name" value="SAM-dependent_MTases_sf"/>
</dbReference>